<dbReference type="GO" id="GO:0016020">
    <property type="term" value="C:membrane"/>
    <property type="evidence" value="ECO:0007669"/>
    <property type="project" value="GOC"/>
</dbReference>
<evidence type="ECO:0000256" key="2">
    <source>
        <dbReference type="ARBA" id="ARBA00022519"/>
    </source>
</evidence>
<dbReference type="Gene3D" id="3.60.21.10">
    <property type="match status" value="1"/>
</dbReference>
<dbReference type="Pfam" id="PF00149">
    <property type="entry name" value="Metallophos"/>
    <property type="match status" value="1"/>
</dbReference>
<dbReference type="CDD" id="cd07398">
    <property type="entry name" value="MPP_YbbF-LpxH"/>
    <property type="match status" value="1"/>
</dbReference>
<sequence>MEQRTKVFFTSDAHLGSAYHKDPRAVEQRLVRWLQTIQSEARAVYFLGDMFDYWFEYRAVVPRGYVRFLGQVAMMHDQGVEIHFFAGNHDVWFRDYLEEEVGAIIHHHAEVVELMGKTFRLAHGDEEYCVQKFSNKFLYKLFRNRIAQVLYAAVHPRWTVGFALSCSLRSRKRGMARRTLGNIPHAYDNDYFNVEQELLVRFAKKHSAEHPEIDYYLFGHRHLLIDLALKGGKRVIVLGDWLQYNSFAVWDGEHLYIDQFEVE</sequence>
<evidence type="ECO:0000256" key="5">
    <source>
        <dbReference type="ARBA" id="ARBA00023136"/>
    </source>
</evidence>
<keyword evidence="3" id="KW-0479">Metal-binding</keyword>
<evidence type="ECO:0000256" key="1">
    <source>
        <dbReference type="ARBA" id="ARBA00022475"/>
    </source>
</evidence>
<keyword evidence="4" id="KW-0378">Hydrolase</keyword>
<dbReference type="HOGENOM" id="CLU_074586_1_0_10"/>
<dbReference type="STRING" id="1127696.HMPREF9134_00154"/>
<evidence type="ECO:0000256" key="3">
    <source>
        <dbReference type="ARBA" id="ARBA00022723"/>
    </source>
</evidence>
<dbReference type="RefSeq" id="WP_005468279.1">
    <property type="nucleotide sequence ID" value="NZ_KB291038.1"/>
</dbReference>
<feature type="domain" description="Calcineurin-like phosphoesterase" evidence="7">
    <location>
        <begin position="6"/>
        <end position="222"/>
    </location>
</feature>
<evidence type="ECO:0000313" key="9">
    <source>
        <dbReference type="Proteomes" id="UP000010408"/>
    </source>
</evidence>
<dbReference type="PANTHER" id="PTHR34990:SF1">
    <property type="entry name" value="UDP-2,3-DIACYLGLUCOSAMINE HYDROLASE"/>
    <property type="match status" value="1"/>
</dbReference>
<dbReference type="InterPro" id="IPR043461">
    <property type="entry name" value="LpxH-like"/>
</dbReference>
<evidence type="ECO:0000256" key="6">
    <source>
        <dbReference type="ARBA" id="ARBA00023211"/>
    </source>
</evidence>
<dbReference type="Proteomes" id="UP000010408">
    <property type="component" value="Unassembled WGS sequence"/>
</dbReference>
<dbReference type="eggNOG" id="COG2908">
    <property type="taxonomic scope" value="Bacteria"/>
</dbReference>
<keyword evidence="6" id="KW-0464">Manganese</keyword>
<dbReference type="SUPFAM" id="SSF56300">
    <property type="entry name" value="Metallo-dependent phosphatases"/>
    <property type="match status" value="1"/>
</dbReference>
<reference evidence="8 9" key="1">
    <citation type="submission" date="2012-05" db="EMBL/GenBank/DDBJ databases">
        <authorList>
            <person name="Weinstock G."/>
            <person name="Sodergren E."/>
            <person name="Lobos E.A."/>
            <person name="Fulton L."/>
            <person name="Fulton R."/>
            <person name="Courtney L."/>
            <person name="Fronick C."/>
            <person name="O'Laughlin M."/>
            <person name="Godfrey J."/>
            <person name="Wilson R.M."/>
            <person name="Miner T."/>
            <person name="Farmer C."/>
            <person name="Delehaunty K."/>
            <person name="Cordes M."/>
            <person name="Minx P."/>
            <person name="Tomlinson C."/>
            <person name="Chen J."/>
            <person name="Wollam A."/>
            <person name="Pepin K.H."/>
            <person name="Bhonagiri V."/>
            <person name="Zhang X."/>
            <person name="Suruliraj S."/>
            <person name="Warren W."/>
            <person name="Mitreva M."/>
            <person name="Mardis E.R."/>
            <person name="Wilson R.K."/>
        </authorList>
    </citation>
    <scope>NUCLEOTIDE SEQUENCE [LARGE SCALE GENOMIC DNA]</scope>
    <source>
        <strain evidence="8 9">F0037</strain>
    </source>
</reference>
<dbReference type="PATRIC" id="fig|1127696.3.peg.132"/>
<comment type="caution">
    <text evidence="8">The sequence shown here is derived from an EMBL/GenBank/DDBJ whole genome shotgun (WGS) entry which is preliminary data.</text>
</comment>
<dbReference type="AlphaFoldDB" id="L1NI45"/>
<evidence type="ECO:0000256" key="4">
    <source>
        <dbReference type="ARBA" id="ARBA00022801"/>
    </source>
</evidence>
<keyword evidence="1" id="KW-1003">Cell membrane</keyword>
<protein>
    <submittedName>
        <fullName evidence="8">Ser/Thr phosphatase family protein</fullName>
    </submittedName>
</protein>
<dbReference type="GO" id="GO:0008758">
    <property type="term" value="F:UDP-2,3-diacylglucosamine hydrolase activity"/>
    <property type="evidence" value="ECO:0007669"/>
    <property type="project" value="TreeGrafter"/>
</dbReference>
<proteinExistence type="predicted"/>
<name>L1NI45_9PORP</name>
<keyword evidence="5" id="KW-0472">Membrane</keyword>
<organism evidence="8 9">
    <name type="scientific">Porphyromonas catoniae F0037</name>
    <dbReference type="NCBI Taxonomy" id="1127696"/>
    <lineage>
        <taxon>Bacteria</taxon>
        <taxon>Pseudomonadati</taxon>
        <taxon>Bacteroidota</taxon>
        <taxon>Bacteroidia</taxon>
        <taxon>Bacteroidales</taxon>
        <taxon>Porphyromonadaceae</taxon>
        <taxon>Porphyromonas</taxon>
    </lineage>
</organism>
<gene>
    <name evidence="8" type="ORF">HMPREF9134_00154</name>
</gene>
<dbReference type="GO" id="GO:0046872">
    <property type="term" value="F:metal ion binding"/>
    <property type="evidence" value="ECO:0007669"/>
    <property type="project" value="UniProtKB-KW"/>
</dbReference>
<dbReference type="GO" id="GO:0009245">
    <property type="term" value="P:lipid A biosynthetic process"/>
    <property type="evidence" value="ECO:0007669"/>
    <property type="project" value="TreeGrafter"/>
</dbReference>
<accession>L1NI45</accession>
<dbReference type="InterPro" id="IPR004843">
    <property type="entry name" value="Calcineurin-like_PHP"/>
</dbReference>
<dbReference type="EMBL" id="AMEQ01000005">
    <property type="protein sequence ID" value="EKY03053.1"/>
    <property type="molecule type" value="Genomic_DNA"/>
</dbReference>
<evidence type="ECO:0000259" key="7">
    <source>
        <dbReference type="Pfam" id="PF00149"/>
    </source>
</evidence>
<keyword evidence="2" id="KW-0997">Cell inner membrane</keyword>
<dbReference type="PANTHER" id="PTHR34990">
    <property type="entry name" value="UDP-2,3-DIACYLGLUCOSAMINE HYDROLASE-RELATED"/>
    <property type="match status" value="1"/>
</dbReference>
<evidence type="ECO:0000313" key="8">
    <source>
        <dbReference type="EMBL" id="EKY03053.1"/>
    </source>
</evidence>
<dbReference type="InterPro" id="IPR029052">
    <property type="entry name" value="Metallo-depent_PP-like"/>
</dbReference>